<name>A0A158D7F8_9BURK</name>
<keyword evidence="2" id="KW-1185">Reference proteome</keyword>
<protein>
    <submittedName>
        <fullName evidence="1">Uncharacterized protein</fullName>
    </submittedName>
</protein>
<organism evidence="1 2">
    <name type="scientific">Caballeronia calidae</name>
    <dbReference type="NCBI Taxonomy" id="1777139"/>
    <lineage>
        <taxon>Bacteria</taxon>
        <taxon>Pseudomonadati</taxon>
        <taxon>Pseudomonadota</taxon>
        <taxon>Betaproteobacteria</taxon>
        <taxon>Burkholderiales</taxon>
        <taxon>Burkholderiaceae</taxon>
        <taxon>Caballeronia</taxon>
    </lineage>
</organism>
<accession>A0A158D7F8</accession>
<dbReference type="Proteomes" id="UP000071859">
    <property type="component" value="Unassembled WGS sequence"/>
</dbReference>
<gene>
    <name evidence="1" type="ORF">AWB78_04747</name>
</gene>
<reference evidence="1" key="1">
    <citation type="submission" date="2016-01" db="EMBL/GenBank/DDBJ databases">
        <authorList>
            <person name="Peeters C."/>
        </authorList>
    </citation>
    <scope>NUCLEOTIDE SEQUENCE</scope>
    <source>
        <strain evidence="1">LMG 29321</strain>
    </source>
</reference>
<evidence type="ECO:0000313" key="2">
    <source>
        <dbReference type="Proteomes" id="UP000071859"/>
    </source>
</evidence>
<comment type="caution">
    <text evidence="1">The sequence shown here is derived from an EMBL/GenBank/DDBJ whole genome shotgun (WGS) entry which is preliminary data.</text>
</comment>
<proteinExistence type="predicted"/>
<evidence type="ECO:0000313" key="1">
    <source>
        <dbReference type="EMBL" id="SAK89717.1"/>
    </source>
</evidence>
<dbReference type="AlphaFoldDB" id="A0A158D7F8"/>
<dbReference type="EMBL" id="FCOX02000027">
    <property type="protein sequence ID" value="SAK89717.1"/>
    <property type="molecule type" value="Genomic_DNA"/>
</dbReference>
<sequence length="221" mass="24990">MSSLVCEEGLSQASGHCPSSRVRGYGYPQDSTIERDRHTGQWQLEQVMETLDSDSYQCFTCDRIFKGRVFEIAREWERVHFSESIPEVEIEDSWGLECYCSQLCANLRLEEVMAREGVPIRHPDIGPIEPCSKCGAPIDMTQFHLTYVESCVDMHGFVAQPVDTACLAVVCSSCRPRHEARREMDVEQCLTGEEREKAFCDVANEIEAGQPQGKVSQRCLV</sequence>